<dbReference type="Gene3D" id="1.10.10.10">
    <property type="entry name" value="Winged helix-like DNA-binding domain superfamily/Winged helix DNA-binding domain"/>
    <property type="match status" value="1"/>
</dbReference>
<sequence>MFKYDITDLCTKDWTATGMSTSPRQNLTHQLTHDLGIAIVKGVYPVGEGLPSEADLCIEYDVSRSSTREAVKMLSAKGLISSRPKQGIRVLPESNWNMFDTDVLKWILSSKPSLSLLKEFTQVRVALEPQAAALAAMNASDEQIASIAKALERMVEAEQGLDDPLEADIAFHTSILIASGNRFFVQLTEFISTALRVSIRYTNKIKGVPGADVQKHAEIYEAIKARNPQQTRAAVSMILEEALELIESKL</sequence>
<dbReference type="PRINTS" id="PR00035">
    <property type="entry name" value="HTHGNTR"/>
</dbReference>
<proteinExistence type="predicted"/>
<name>A0ABQ1JFS0_9GAMM</name>
<dbReference type="SUPFAM" id="SSF46785">
    <property type="entry name" value="Winged helix' DNA-binding domain"/>
    <property type="match status" value="1"/>
</dbReference>
<evidence type="ECO:0000259" key="4">
    <source>
        <dbReference type="PROSITE" id="PS50949"/>
    </source>
</evidence>
<evidence type="ECO:0000256" key="3">
    <source>
        <dbReference type="ARBA" id="ARBA00023163"/>
    </source>
</evidence>
<dbReference type="Pfam" id="PF07729">
    <property type="entry name" value="FCD"/>
    <property type="match status" value="1"/>
</dbReference>
<keyword evidence="3" id="KW-0804">Transcription</keyword>
<comment type="caution">
    <text evidence="5">The sequence shown here is derived from an EMBL/GenBank/DDBJ whole genome shotgun (WGS) entry which is preliminary data.</text>
</comment>
<evidence type="ECO:0000256" key="2">
    <source>
        <dbReference type="ARBA" id="ARBA00023125"/>
    </source>
</evidence>
<accession>A0ABQ1JFS0</accession>
<gene>
    <name evidence="5" type="ORF">GCM10011607_27470</name>
</gene>
<dbReference type="InterPro" id="IPR036388">
    <property type="entry name" value="WH-like_DNA-bd_sf"/>
</dbReference>
<dbReference type="InterPro" id="IPR036390">
    <property type="entry name" value="WH_DNA-bd_sf"/>
</dbReference>
<dbReference type="Gene3D" id="1.20.120.530">
    <property type="entry name" value="GntR ligand-binding domain-like"/>
    <property type="match status" value="1"/>
</dbReference>
<dbReference type="SMART" id="SM00895">
    <property type="entry name" value="FCD"/>
    <property type="match status" value="1"/>
</dbReference>
<evidence type="ECO:0000313" key="6">
    <source>
        <dbReference type="Proteomes" id="UP000617555"/>
    </source>
</evidence>
<keyword evidence="2" id="KW-0238">DNA-binding</keyword>
<dbReference type="PANTHER" id="PTHR43537">
    <property type="entry name" value="TRANSCRIPTIONAL REGULATOR, GNTR FAMILY"/>
    <property type="match status" value="1"/>
</dbReference>
<keyword evidence="6" id="KW-1185">Reference proteome</keyword>
<dbReference type="InterPro" id="IPR000524">
    <property type="entry name" value="Tscrpt_reg_HTH_GntR"/>
</dbReference>
<dbReference type="InterPro" id="IPR011711">
    <property type="entry name" value="GntR_C"/>
</dbReference>
<dbReference type="EMBL" id="BMII01000023">
    <property type="protein sequence ID" value="GGB65268.1"/>
    <property type="molecule type" value="Genomic_DNA"/>
</dbReference>
<reference evidence="6" key="1">
    <citation type="journal article" date="2019" name="Int. J. Syst. Evol. Microbiol.">
        <title>The Global Catalogue of Microorganisms (GCM) 10K type strain sequencing project: providing services to taxonomists for standard genome sequencing and annotation.</title>
        <authorList>
            <consortium name="The Broad Institute Genomics Platform"/>
            <consortium name="The Broad Institute Genome Sequencing Center for Infectious Disease"/>
            <person name="Wu L."/>
            <person name="Ma J."/>
        </authorList>
    </citation>
    <scope>NUCLEOTIDE SEQUENCE [LARGE SCALE GENOMIC DNA]</scope>
    <source>
        <strain evidence="6">CGMCC 1.15339</strain>
    </source>
</reference>
<dbReference type="CDD" id="cd07377">
    <property type="entry name" value="WHTH_GntR"/>
    <property type="match status" value="1"/>
</dbReference>
<dbReference type="SUPFAM" id="SSF48008">
    <property type="entry name" value="GntR ligand-binding domain-like"/>
    <property type="match status" value="1"/>
</dbReference>
<dbReference type="SMART" id="SM00345">
    <property type="entry name" value="HTH_GNTR"/>
    <property type="match status" value="1"/>
</dbReference>
<dbReference type="PANTHER" id="PTHR43537:SF44">
    <property type="entry name" value="GNTR FAMILY REGULATORY PROTEIN"/>
    <property type="match status" value="1"/>
</dbReference>
<keyword evidence="1" id="KW-0805">Transcription regulation</keyword>
<dbReference type="PROSITE" id="PS50949">
    <property type="entry name" value="HTH_GNTR"/>
    <property type="match status" value="1"/>
</dbReference>
<dbReference type="Proteomes" id="UP000617555">
    <property type="component" value="Unassembled WGS sequence"/>
</dbReference>
<organism evidence="5 6">
    <name type="scientific">Shewanella inventionis</name>
    <dbReference type="NCBI Taxonomy" id="1738770"/>
    <lineage>
        <taxon>Bacteria</taxon>
        <taxon>Pseudomonadati</taxon>
        <taxon>Pseudomonadota</taxon>
        <taxon>Gammaproteobacteria</taxon>
        <taxon>Alteromonadales</taxon>
        <taxon>Shewanellaceae</taxon>
        <taxon>Shewanella</taxon>
    </lineage>
</organism>
<dbReference type="Pfam" id="PF00392">
    <property type="entry name" value="GntR"/>
    <property type="match status" value="1"/>
</dbReference>
<evidence type="ECO:0000313" key="5">
    <source>
        <dbReference type="EMBL" id="GGB65268.1"/>
    </source>
</evidence>
<feature type="domain" description="HTH gntR-type" evidence="4">
    <location>
        <begin position="25"/>
        <end position="93"/>
    </location>
</feature>
<protein>
    <submittedName>
        <fullName evidence="5">GntR family transcriptional regulator</fullName>
    </submittedName>
</protein>
<evidence type="ECO:0000256" key="1">
    <source>
        <dbReference type="ARBA" id="ARBA00023015"/>
    </source>
</evidence>
<dbReference type="InterPro" id="IPR008920">
    <property type="entry name" value="TF_FadR/GntR_C"/>
</dbReference>